<comment type="similarity">
    <text evidence="2 4">Belongs to the thiolase-like superfamily. Beta-ketoacyl-ACP synthases family.</text>
</comment>
<comment type="caution">
    <text evidence="6">The sequence shown here is derived from an EMBL/GenBank/DDBJ whole genome shotgun (WGS) entry which is preliminary data.</text>
</comment>
<dbReference type="InterPro" id="IPR014031">
    <property type="entry name" value="Ketoacyl_synth_C"/>
</dbReference>
<comment type="pathway">
    <text evidence="1">Lipid metabolism; fatty acid biosynthesis.</text>
</comment>
<dbReference type="InterPro" id="IPR000794">
    <property type="entry name" value="Beta-ketoacyl_synthase"/>
</dbReference>
<keyword evidence="7" id="KW-1185">Reference proteome</keyword>
<dbReference type="SUPFAM" id="SSF53901">
    <property type="entry name" value="Thiolase-like"/>
    <property type="match status" value="1"/>
</dbReference>
<protein>
    <submittedName>
        <fullName evidence="6">Beta-ketoacyl synthase N-terminal-like domain-containing protein</fullName>
    </submittedName>
</protein>
<dbReference type="EMBL" id="JBEWLZ010000002">
    <property type="protein sequence ID" value="MET1488926.1"/>
    <property type="molecule type" value="Genomic_DNA"/>
</dbReference>
<organism evidence="6 7">
    <name type="scientific">Uliginosibacterium paludis</name>
    <dbReference type="NCBI Taxonomy" id="1615952"/>
    <lineage>
        <taxon>Bacteria</taxon>
        <taxon>Pseudomonadati</taxon>
        <taxon>Pseudomonadota</taxon>
        <taxon>Betaproteobacteria</taxon>
        <taxon>Rhodocyclales</taxon>
        <taxon>Zoogloeaceae</taxon>
        <taxon>Uliginosibacterium</taxon>
    </lineage>
</organism>
<dbReference type="PROSITE" id="PS52004">
    <property type="entry name" value="KS3_2"/>
    <property type="match status" value="1"/>
</dbReference>
<keyword evidence="3 4" id="KW-0808">Transferase</keyword>
<accession>A0ABV2CLY9</accession>
<dbReference type="Proteomes" id="UP001548590">
    <property type="component" value="Unassembled WGS sequence"/>
</dbReference>
<dbReference type="PANTHER" id="PTHR11712:SF336">
    <property type="entry name" value="3-OXOACYL-[ACYL-CARRIER-PROTEIN] SYNTHASE, MITOCHONDRIAL"/>
    <property type="match status" value="1"/>
</dbReference>
<proteinExistence type="inferred from homology"/>
<dbReference type="SMART" id="SM00825">
    <property type="entry name" value="PKS_KS"/>
    <property type="match status" value="1"/>
</dbReference>
<sequence length="352" mass="36304">MTREVFIQGRGLVSALGPDLRSATACLAAGGVAPGRLCGPDGSPAWPYFGIPDEDDDWLARAHRLITRAQAESGTADIDAPLFIASCSIHIGAIESNPALHGDCLDFSDTIARWLGWHGPVYWISTACTSASNALLAAAERIRSGNASQALVLGVELRNRFTCGGFAAMQLLDTQRPRPLAADRSGLVLGEAIGAIRLGTEPTRWRLAGGANVVDGRDPAGASTEAVTRMTQQALATAGLDAGDIDLVKLQAAGSPASDLAELEGLRAALGKLPALTSLKAELGHTLGASGAAELALLTASIEEACWAPPRAPADPALGARLCDEAPQARFILHNILGFGGGHATVIVEDCA</sequence>
<dbReference type="PANTHER" id="PTHR11712">
    <property type="entry name" value="POLYKETIDE SYNTHASE-RELATED"/>
    <property type="match status" value="1"/>
</dbReference>
<dbReference type="RefSeq" id="WP_345923951.1">
    <property type="nucleotide sequence ID" value="NZ_JBDIVF010000001.1"/>
</dbReference>
<dbReference type="InterPro" id="IPR018201">
    <property type="entry name" value="Ketoacyl_synth_AS"/>
</dbReference>
<dbReference type="InterPro" id="IPR014030">
    <property type="entry name" value="Ketoacyl_synth_N"/>
</dbReference>
<reference evidence="6 7" key="1">
    <citation type="submission" date="2024-07" db="EMBL/GenBank/DDBJ databases">
        <title>Uliginosibacterium paludis KCTC:42655.</title>
        <authorList>
            <person name="Kim M.K."/>
        </authorList>
    </citation>
    <scope>NUCLEOTIDE SEQUENCE [LARGE SCALE GENOMIC DNA]</scope>
    <source>
        <strain evidence="6 7">KCTC 42655</strain>
    </source>
</reference>
<dbReference type="Pfam" id="PF00109">
    <property type="entry name" value="ketoacyl-synt"/>
    <property type="match status" value="1"/>
</dbReference>
<evidence type="ECO:0000256" key="2">
    <source>
        <dbReference type="ARBA" id="ARBA00008467"/>
    </source>
</evidence>
<dbReference type="Gene3D" id="3.40.47.10">
    <property type="match status" value="1"/>
</dbReference>
<feature type="domain" description="Ketosynthase family 3 (KS3)" evidence="5">
    <location>
        <begin position="1"/>
        <end position="350"/>
    </location>
</feature>
<evidence type="ECO:0000313" key="6">
    <source>
        <dbReference type="EMBL" id="MET1488926.1"/>
    </source>
</evidence>
<evidence type="ECO:0000256" key="1">
    <source>
        <dbReference type="ARBA" id="ARBA00005194"/>
    </source>
</evidence>
<evidence type="ECO:0000256" key="4">
    <source>
        <dbReference type="RuleBase" id="RU003694"/>
    </source>
</evidence>
<dbReference type="InterPro" id="IPR016039">
    <property type="entry name" value="Thiolase-like"/>
</dbReference>
<evidence type="ECO:0000256" key="3">
    <source>
        <dbReference type="ARBA" id="ARBA00022679"/>
    </source>
</evidence>
<gene>
    <name evidence="6" type="ORF">ABVT11_03745</name>
</gene>
<evidence type="ECO:0000259" key="5">
    <source>
        <dbReference type="PROSITE" id="PS52004"/>
    </source>
</evidence>
<dbReference type="PROSITE" id="PS00606">
    <property type="entry name" value="KS3_1"/>
    <property type="match status" value="1"/>
</dbReference>
<dbReference type="InterPro" id="IPR020841">
    <property type="entry name" value="PKS_Beta-ketoAc_synthase_dom"/>
</dbReference>
<name>A0ABV2CLY9_9RHOO</name>
<dbReference type="Pfam" id="PF02801">
    <property type="entry name" value="Ketoacyl-synt_C"/>
    <property type="match status" value="1"/>
</dbReference>
<evidence type="ECO:0000313" key="7">
    <source>
        <dbReference type="Proteomes" id="UP001548590"/>
    </source>
</evidence>